<proteinExistence type="predicted"/>
<keyword evidence="1" id="KW-0812">Transmembrane</keyword>
<dbReference type="WBParaSite" id="Minc3s00569g14429">
    <property type="protein sequence ID" value="Minc3s00569g14429"/>
    <property type="gene ID" value="Minc3s00569g14429"/>
</dbReference>
<sequence>MAKSDANSVRFCHKISCSLFTHSHPQSILHFLIKRRKCTASLLCIPIYPLLLPIPLYLIKFLN</sequence>
<feature type="transmembrane region" description="Helical" evidence="1">
    <location>
        <begin position="40"/>
        <end position="59"/>
    </location>
</feature>
<organism evidence="2 3">
    <name type="scientific">Meloidogyne incognita</name>
    <name type="common">Southern root-knot nematode worm</name>
    <name type="synonym">Oxyuris incognita</name>
    <dbReference type="NCBI Taxonomy" id="6306"/>
    <lineage>
        <taxon>Eukaryota</taxon>
        <taxon>Metazoa</taxon>
        <taxon>Ecdysozoa</taxon>
        <taxon>Nematoda</taxon>
        <taxon>Chromadorea</taxon>
        <taxon>Rhabditida</taxon>
        <taxon>Tylenchina</taxon>
        <taxon>Tylenchomorpha</taxon>
        <taxon>Tylenchoidea</taxon>
        <taxon>Meloidogynidae</taxon>
        <taxon>Meloidogyninae</taxon>
        <taxon>Meloidogyne</taxon>
        <taxon>Meloidogyne incognita group</taxon>
    </lineage>
</organism>
<evidence type="ECO:0000313" key="2">
    <source>
        <dbReference type="Proteomes" id="UP000887563"/>
    </source>
</evidence>
<name>A0A914LJH1_MELIC</name>
<keyword evidence="1" id="KW-1133">Transmembrane helix</keyword>
<dbReference type="AlphaFoldDB" id="A0A914LJH1"/>
<evidence type="ECO:0000313" key="3">
    <source>
        <dbReference type="WBParaSite" id="Minc3s00569g14429"/>
    </source>
</evidence>
<dbReference type="Proteomes" id="UP000887563">
    <property type="component" value="Unplaced"/>
</dbReference>
<keyword evidence="1" id="KW-0472">Membrane</keyword>
<accession>A0A914LJH1</accession>
<keyword evidence="2" id="KW-1185">Reference proteome</keyword>
<protein>
    <submittedName>
        <fullName evidence="3">Candidate secreted effector</fullName>
    </submittedName>
</protein>
<evidence type="ECO:0000256" key="1">
    <source>
        <dbReference type="SAM" id="Phobius"/>
    </source>
</evidence>
<reference evidence="3" key="1">
    <citation type="submission" date="2022-11" db="UniProtKB">
        <authorList>
            <consortium name="WormBaseParasite"/>
        </authorList>
    </citation>
    <scope>IDENTIFICATION</scope>
</reference>